<dbReference type="Proteomes" id="UP001139559">
    <property type="component" value="Unassembled WGS sequence"/>
</dbReference>
<proteinExistence type="predicted"/>
<keyword evidence="4" id="KW-1185">Reference proteome</keyword>
<dbReference type="RefSeq" id="WP_248008829.1">
    <property type="nucleotide sequence ID" value="NZ_JAJHVV010000006.1"/>
</dbReference>
<feature type="domain" description="DUF58" evidence="2">
    <location>
        <begin position="59"/>
        <end position="285"/>
    </location>
</feature>
<comment type="caution">
    <text evidence="3">The sequence shown here is derived from an EMBL/GenBank/DDBJ whole genome shotgun (WGS) entry which is preliminary data.</text>
</comment>
<dbReference type="EMBL" id="JAJHVV010000006">
    <property type="protein sequence ID" value="MCK6263740.1"/>
    <property type="molecule type" value="Genomic_DNA"/>
</dbReference>
<sequence length="317" mass="35749">MKNHSSLPPHSNGVTLSLDELLYYKQQSIHWLPPAKSLWAQISGQHQSKKLGRGMDFAEVRQYQAGDDIRSIDWRVTARTGKAHTKLFTEECEKPVVLYIDLSPSMFFGSTLQLKSVQMAHMASLLSWLCIANNDRIGAVIDTGHKLIDIKPTSRDRGPLTLLQQLIQIHNDTLNQPNQAKSPPASDTSPSSMDSGLQALHRLCPKGSEIILMSDFVRLEDPNSPLLKRLRQHNLVRMIHFSDPLEYGQTAFRGLERVTNQQKSMWIDFSSRSSRKSIENKYNQHLNGLKQSCQSLGISFTSISSNKSLLQQLSGHH</sequence>
<organism evidence="3 4">
    <name type="scientific">Vibrio amylolyticus</name>
    <dbReference type="NCBI Taxonomy" id="2847292"/>
    <lineage>
        <taxon>Bacteria</taxon>
        <taxon>Pseudomonadati</taxon>
        <taxon>Pseudomonadota</taxon>
        <taxon>Gammaproteobacteria</taxon>
        <taxon>Vibrionales</taxon>
        <taxon>Vibrionaceae</taxon>
        <taxon>Vibrio</taxon>
    </lineage>
</organism>
<evidence type="ECO:0000259" key="2">
    <source>
        <dbReference type="Pfam" id="PF01882"/>
    </source>
</evidence>
<reference evidence="3" key="1">
    <citation type="submission" date="2021-11" db="EMBL/GenBank/DDBJ databases">
        <title>Vibrio ZSDE26 sp. nov. and Vibrio ZSDZ34 sp. nov., isolated from coastal seawater in Qingdao.</title>
        <authorList>
            <person name="Zhang P."/>
        </authorList>
    </citation>
    <scope>NUCLEOTIDE SEQUENCE</scope>
    <source>
        <strain evidence="3">ZSDE26</strain>
    </source>
</reference>
<feature type="region of interest" description="Disordered" evidence="1">
    <location>
        <begin position="174"/>
        <end position="195"/>
    </location>
</feature>
<dbReference type="PANTHER" id="PTHR33608:SF12">
    <property type="entry name" value="DUF58 DOMAIN-CONTAINING PROTEIN"/>
    <property type="match status" value="1"/>
</dbReference>
<name>A0A9X1XMM6_9VIBR</name>
<dbReference type="AlphaFoldDB" id="A0A9X1XMM6"/>
<gene>
    <name evidence="3" type="ORF">KP803_10690</name>
</gene>
<evidence type="ECO:0000313" key="3">
    <source>
        <dbReference type="EMBL" id="MCK6263740.1"/>
    </source>
</evidence>
<evidence type="ECO:0000313" key="4">
    <source>
        <dbReference type="Proteomes" id="UP001139559"/>
    </source>
</evidence>
<dbReference type="InterPro" id="IPR002881">
    <property type="entry name" value="DUF58"/>
</dbReference>
<protein>
    <submittedName>
        <fullName evidence="3">DUF58 domain-containing protein</fullName>
    </submittedName>
</protein>
<accession>A0A9X1XMM6</accession>
<evidence type="ECO:0000256" key="1">
    <source>
        <dbReference type="SAM" id="MobiDB-lite"/>
    </source>
</evidence>
<dbReference type="PANTHER" id="PTHR33608">
    <property type="entry name" value="BLL2464 PROTEIN"/>
    <property type="match status" value="1"/>
</dbReference>
<dbReference type="Pfam" id="PF01882">
    <property type="entry name" value="DUF58"/>
    <property type="match status" value="1"/>
</dbReference>